<name>A0A6A6CL77_ZASCE</name>
<organism evidence="2 3">
    <name type="scientific">Zasmidium cellare ATCC 36951</name>
    <dbReference type="NCBI Taxonomy" id="1080233"/>
    <lineage>
        <taxon>Eukaryota</taxon>
        <taxon>Fungi</taxon>
        <taxon>Dikarya</taxon>
        <taxon>Ascomycota</taxon>
        <taxon>Pezizomycotina</taxon>
        <taxon>Dothideomycetes</taxon>
        <taxon>Dothideomycetidae</taxon>
        <taxon>Mycosphaerellales</taxon>
        <taxon>Mycosphaerellaceae</taxon>
        <taxon>Zasmidium</taxon>
    </lineage>
</organism>
<gene>
    <name evidence="2" type="ORF">M409DRAFT_21454</name>
</gene>
<dbReference type="PANTHER" id="PTHR43591">
    <property type="entry name" value="METHYLTRANSFERASE"/>
    <property type="match status" value="1"/>
</dbReference>
<keyword evidence="3" id="KW-1185">Reference proteome</keyword>
<dbReference type="PANTHER" id="PTHR43591:SF110">
    <property type="entry name" value="RHODANESE DOMAIN-CONTAINING PROTEIN"/>
    <property type="match status" value="1"/>
</dbReference>
<dbReference type="GeneID" id="54559136"/>
<dbReference type="RefSeq" id="XP_033668896.1">
    <property type="nucleotide sequence ID" value="XM_033805864.1"/>
</dbReference>
<dbReference type="EMBL" id="ML993591">
    <property type="protein sequence ID" value="KAF2168007.1"/>
    <property type="molecule type" value="Genomic_DNA"/>
</dbReference>
<dbReference type="Proteomes" id="UP000799537">
    <property type="component" value="Unassembled WGS sequence"/>
</dbReference>
<evidence type="ECO:0000313" key="2">
    <source>
        <dbReference type="EMBL" id="KAF2168007.1"/>
    </source>
</evidence>
<accession>A0A6A6CL77</accession>
<dbReference type="InterPro" id="IPR041698">
    <property type="entry name" value="Methyltransf_25"/>
</dbReference>
<dbReference type="AlphaFoldDB" id="A0A6A6CL77"/>
<evidence type="ECO:0000259" key="1">
    <source>
        <dbReference type="Pfam" id="PF13649"/>
    </source>
</evidence>
<dbReference type="Gene3D" id="3.40.50.150">
    <property type="entry name" value="Vaccinia Virus protein VP39"/>
    <property type="match status" value="1"/>
</dbReference>
<feature type="domain" description="Methyltransferase" evidence="1">
    <location>
        <begin position="44"/>
        <end position="147"/>
    </location>
</feature>
<dbReference type="CDD" id="cd02440">
    <property type="entry name" value="AdoMet_MTases"/>
    <property type="match status" value="1"/>
</dbReference>
<sequence>MATVEKQQYNDVAIEYLTLADVPQTKLEDELVKLGLGDCAGFRVLDLGGGSGGHARHALEAGATSIDVVDVSEQMLQVGKDIEAKNGRDVINWYLADISKPISNDISSLPQEGYDIVMVIWAFDHATSIKELEGMWQNVTFYLKPGGRFVGVRVGNPRSKSAQSGDYGARFDNIKEIADGVRYDCVVLTKPPFSFEATSMKTSYTGSFEIPQKYGLSDFKYVQAEDTEIVKKDADYWKTFLEDPHFVAFTATKL</sequence>
<evidence type="ECO:0000313" key="3">
    <source>
        <dbReference type="Proteomes" id="UP000799537"/>
    </source>
</evidence>
<dbReference type="InterPro" id="IPR029063">
    <property type="entry name" value="SAM-dependent_MTases_sf"/>
</dbReference>
<dbReference type="OrthoDB" id="3623237at2759"/>
<dbReference type="SUPFAM" id="SSF53335">
    <property type="entry name" value="S-adenosyl-L-methionine-dependent methyltransferases"/>
    <property type="match status" value="1"/>
</dbReference>
<proteinExistence type="predicted"/>
<reference evidence="2" key="1">
    <citation type="journal article" date="2020" name="Stud. Mycol.">
        <title>101 Dothideomycetes genomes: a test case for predicting lifestyles and emergence of pathogens.</title>
        <authorList>
            <person name="Haridas S."/>
            <person name="Albert R."/>
            <person name="Binder M."/>
            <person name="Bloem J."/>
            <person name="Labutti K."/>
            <person name="Salamov A."/>
            <person name="Andreopoulos B."/>
            <person name="Baker S."/>
            <person name="Barry K."/>
            <person name="Bills G."/>
            <person name="Bluhm B."/>
            <person name="Cannon C."/>
            <person name="Castanera R."/>
            <person name="Culley D."/>
            <person name="Daum C."/>
            <person name="Ezra D."/>
            <person name="Gonzalez J."/>
            <person name="Henrissat B."/>
            <person name="Kuo A."/>
            <person name="Liang C."/>
            <person name="Lipzen A."/>
            <person name="Lutzoni F."/>
            <person name="Magnuson J."/>
            <person name="Mondo S."/>
            <person name="Nolan M."/>
            <person name="Ohm R."/>
            <person name="Pangilinan J."/>
            <person name="Park H.-J."/>
            <person name="Ramirez L."/>
            <person name="Alfaro M."/>
            <person name="Sun H."/>
            <person name="Tritt A."/>
            <person name="Yoshinaga Y."/>
            <person name="Zwiers L.-H."/>
            <person name="Turgeon B."/>
            <person name="Goodwin S."/>
            <person name="Spatafora J."/>
            <person name="Crous P."/>
            <person name="Grigoriev I."/>
        </authorList>
    </citation>
    <scope>NUCLEOTIDE SEQUENCE</scope>
    <source>
        <strain evidence="2">ATCC 36951</strain>
    </source>
</reference>
<protein>
    <recommendedName>
        <fullName evidence="1">Methyltransferase domain-containing protein</fullName>
    </recommendedName>
</protein>
<dbReference type="Pfam" id="PF13649">
    <property type="entry name" value="Methyltransf_25"/>
    <property type="match status" value="1"/>
</dbReference>